<reference evidence="2" key="1">
    <citation type="submission" date="2023-01" db="EMBL/GenBank/DDBJ databases">
        <authorList>
            <person name="Van Ghelder C."/>
            <person name="Rancurel C."/>
        </authorList>
    </citation>
    <scope>NUCLEOTIDE SEQUENCE</scope>
    <source>
        <strain evidence="2">CNCM I-4278</strain>
    </source>
</reference>
<gene>
    <name evidence="2" type="ORF">PDIGIT_LOCUS15180</name>
</gene>
<evidence type="ECO:0000313" key="3">
    <source>
        <dbReference type="Proteomes" id="UP001152607"/>
    </source>
</evidence>
<dbReference type="AlphaFoldDB" id="A0A9W4UUB1"/>
<dbReference type="SUPFAM" id="SSF53474">
    <property type="entry name" value="alpha/beta-Hydrolases"/>
    <property type="match status" value="1"/>
</dbReference>
<organism evidence="2 3">
    <name type="scientific">Periconia digitata</name>
    <dbReference type="NCBI Taxonomy" id="1303443"/>
    <lineage>
        <taxon>Eukaryota</taxon>
        <taxon>Fungi</taxon>
        <taxon>Dikarya</taxon>
        <taxon>Ascomycota</taxon>
        <taxon>Pezizomycotina</taxon>
        <taxon>Dothideomycetes</taxon>
        <taxon>Pleosporomycetidae</taxon>
        <taxon>Pleosporales</taxon>
        <taxon>Massarineae</taxon>
        <taxon>Periconiaceae</taxon>
        <taxon>Periconia</taxon>
    </lineage>
</organism>
<protein>
    <recommendedName>
        <fullName evidence="4">Alpha/beta hydrolase</fullName>
    </recommendedName>
</protein>
<sequence length="338" mass="38648">MLLQTLCTMVLAALPFAQAQTGSSPNNTTPMNETAIEATLTGIADSYRHWVEAPLFHWPEEVGLEYENVTFPSEDGVPLEAWFFPCKGSSKVLIANHPRLFNRAGLPSHMEPLASMLHSVGNDLDVNFVPDYKILHDAGYNVLAYDFRNYGQSGRANGIIYTAGRFESRDVIGSLQYIRSRPDTRNMTLGLFPRCMGANAAFFAISRAPKLFEDVRVIMAPQPISESMPNRVQLAAFGLTDPQYYDRLNDMIFWRTNHRMEQLTPIPWVRSVQIPTLIYQVRNDITTRPEDVQAIFDSLAAPDKQLIWIENSTRRWDGYLEFQRRPQVYLDWLNTYMN</sequence>
<evidence type="ECO:0000313" key="2">
    <source>
        <dbReference type="EMBL" id="CAI6341979.1"/>
    </source>
</evidence>
<dbReference type="Gene3D" id="3.40.50.1820">
    <property type="entry name" value="alpha/beta hydrolase"/>
    <property type="match status" value="1"/>
</dbReference>
<dbReference type="Proteomes" id="UP001152607">
    <property type="component" value="Unassembled WGS sequence"/>
</dbReference>
<feature type="chain" id="PRO_5040982740" description="Alpha/beta hydrolase" evidence="1">
    <location>
        <begin position="20"/>
        <end position="338"/>
    </location>
</feature>
<accession>A0A9W4UUB1</accession>
<evidence type="ECO:0008006" key="4">
    <source>
        <dbReference type="Google" id="ProtNLM"/>
    </source>
</evidence>
<name>A0A9W4UUB1_9PLEO</name>
<dbReference type="InterPro" id="IPR029058">
    <property type="entry name" value="AB_hydrolase_fold"/>
</dbReference>
<feature type="signal peptide" evidence="1">
    <location>
        <begin position="1"/>
        <end position="19"/>
    </location>
</feature>
<comment type="caution">
    <text evidence="2">The sequence shown here is derived from an EMBL/GenBank/DDBJ whole genome shotgun (WGS) entry which is preliminary data.</text>
</comment>
<dbReference type="OrthoDB" id="2498029at2759"/>
<dbReference type="EMBL" id="CAOQHR010000012">
    <property type="protein sequence ID" value="CAI6341979.1"/>
    <property type="molecule type" value="Genomic_DNA"/>
</dbReference>
<keyword evidence="1" id="KW-0732">Signal</keyword>
<evidence type="ECO:0000256" key="1">
    <source>
        <dbReference type="SAM" id="SignalP"/>
    </source>
</evidence>
<proteinExistence type="predicted"/>
<keyword evidence="3" id="KW-1185">Reference proteome</keyword>